<feature type="transmembrane region" description="Helical" evidence="9">
    <location>
        <begin position="81"/>
        <end position="103"/>
    </location>
</feature>
<dbReference type="PRINTS" id="PR01036">
    <property type="entry name" value="TCRTETB"/>
</dbReference>
<dbReference type="EMBL" id="RPFW01000002">
    <property type="protein sequence ID" value="TVZ04824.1"/>
    <property type="molecule type" value="Genomic_DNA"/>
</dbReference>
<feature type="transmembrane region" description="Helical" evidence="9">
    <location>
        <begin position="199"/>
        <end position="217"/>
    </location>
</feature>
<feature type="transmembrane region" description="Helical" evidence="9">
    <location>
        <begin position="430"/>
        <end position="449"/>
    </location>
</feature>
<dbReference type="InterPro" id="IPR020846">
    <property type="entry name" value="MFS_dom"/>
</dbReference>
<feature type="transmembrane region" description="Helical" evidence="9">
    <location>
        <begin position="229"/>
        <end position="246"/>
    </location>
</feature>
<comment type="caution">
    <text evidence="11">The sequence shown here is derived from an EMBL/GenBank/DDBJ whole genome shotgun (WGS) entry which is preliminary data.</text>
</comment>
<dbReference type="RefSeq" id="WP_145852532.1">
    <property type="nucleotide sequence ID" value="NZ_RPFW01000002.1"/>
</dbReference>
<feature type="transmembrane region" description="Helical" evidence="9">
    <location>
        <begin position="109"/>
        <end position="127"/>
    </location>
</feature>
<evidence type="ECO:0000313" key="12">
    <source>
        <dbReference type="Proteomes" id="UP000460272"/>
    </source>
</evidence>
<evidence type="ECO:0000256" key="4">
    <source>
        <dbReference type="ARBA" id="ARBA00022475"/>
    </source>
</evidence>
<dbReference type="PROSITE" id="PS50850">
    <property type="entry name" value="MFS"/>
    <property type="match status" value="1"/>
</dbReference>
<evidence type="ECO:0000256" key="6">
    <source>
        <dbReference type="ARBA" id="ARBA00022989"/>
    </source>
</evidence>
<feature type="transmembrane region" description="Helical" evidence="9">
    <location>
        <begin position="139"/>
        <end position="160"/>
    </location>
</feature>
<accession>A0A6P2C0E2</accession>
<feature type="transmembrane region" description="Helical" evidence="9">
    <location>
        <begin position="296"/>
        <end position="318"/>
    </location>
</feature>
<dbReference type="GO" id="GO:0005886">
    <property type="term" value="C:plasma membrane"/>
    <property type="evidence" value="ECO:0007669"/>
    <property type="project" value="UniProtKB-SubCell"/>
</dbReference>
<keyword evidence="3" id="KW-0813">Transport</keyword>
<evidence type="ECO:0000256" key="2">
    <source>
        <dbReference type="ARBA" id="ARBA00008537"/>
    </source>
</evidence>
<feature type="transmembrane region" description="Helical" evidence="9">
    <location>
        <begin position="330"/>
        <end position="350"/>
    </location>
</feature>
<evidence type="ECO:0000256" key="9">
    <source>
        <dbReference type="SAM" id="Phobius"/>
    </source>
</evidence>
<feature type="domain" description="Major facilitator superfamily (MFS) profile" evidence="10">
    <location>
        <begin position="11"/>
        <end position="453"/>
    </location>
</feature>
<feature type="transmembrane region" description="Helical" evidence="9">
    <location>
        <begin position="53"/>
        <end position="69"/>
    </location>
</feature>
<keyword evidence="6 9" id="KW-1133">Transmembrane helix</keyword>
<dbReference type="PANTHER" id="PTHR42718:SF9">
    <property type="entry name" value="MAJOR FACILITATOR SUPERFAMILY MULTIDRUG TRANSPORTER MFSC"/>
    <property type="match status" value="1"/>
</dbReference>
<gene>
    <name evidence="11" type="ORF">EAS64_09240</name>
</gene>
<dbReference type="Proteomes" id="UP000460272">
    <property type="component" value="Unassembled WGS sequence"/>
</dbReference>
<dbReference type="InterPro" id="IPR036259">
    <property type="entry name" value="MFS_trans_sf"/>
</dbReference>
<dbReference type="Gene3D" id="1.20.1720.10">
    <property type="entry name" value="Multidrug resistance protein D"/>
    <property type="match status" value="1"/>
</dbReference>
<evidence type="ECO:0000256" key="8">
    <source>
        <dbReference type="SAM" id="MobiDB-lite"/>
    </source>
</evidence>
<protein>
    <submittedName>
        <fullName evidence="11">DHA2 family efflux MFS transporter permease subunit</fullName>
    </submittedName>
</protein>
<feature type="region of interest" description="Disordered" evidence="8">
    <location>
        <begin position="465"/>
        <end position="527"/>
    </location>
</feature>
<evidence type="ECO:0000256" key="7">
    <source>
        <dbReference type="ARBA" id="ARBA00023136"/>
    </source>
</evidence>
<dbReference type="SUPFAM" id="SSF103473">
    <property type="entry name" value="MFS general substrate transporter"/>
    <property type="match status" value="1"/>
</dbReference>
<dbReference type="InterPro" id="IPR011701">
    <property type="entry name" value="MFS"/>
</dbReference>
<evidence type="ECO:0000256" key="1">
    <source>
        <dbReference type="ARBA" id="ARBA00004651"/>
    </source>
</evidence>
<dbReference type="PANTHER" id="PTHR42718">
    <property type="entry name" value="MAJOR FACILITATOR SUPERFAMILY MULTIDRUG TRANSPORTER MFSC"/>
    <property type="match status" value="1"/>
</dbReference>
<feature type="compositionally biased region" description="Low complexity" evidence="8">
    <location>
        <begin position="483"/>
        <end position="513"/>
    </location>
</feature>
<organism evidence="11 12">
    <name type="scientific">Trebonia kvetii</name>
    <dbReference type="NCBI Taxonomy" id="2480626"/>
    <lineage>
        <taxon>Bacteria</taxon>
        <taxon>Bacillati</taxon>
        <taxon>Actinomycetota</taxon>
        <taxon>Actinomycetes</taxon>
        <taxon>Streptosporangiales</taxon>
        <taxon>Treboniaceae</taxon>
        <taxon>Trebonia</taxon>
    </lineage>
</organism>
<comment type="subcellular location">
    <subcellularLocation>
        <location evidence="1">Cell membrane</location>
        <topology evidence="1">Multi-pass membrane protein</topology>
    </subcellularLocation>
</comment>
<dbReference type="GO" id="GO:0022857">
    <property type="term" value="F:transmembrane transporter activity"/>
    <property type="evidence" value="ECO:0007669"/>
    <property type="project" value="InterPro"/>
</dbReference>
<dbReference type="Pfam" id="PF07690">
    <property type="entry name" value="MFS_1"/>
    <property type="match status" value="1"/>
</dbReference>
<feature type="transmembrane region" description="Helical" evidence="9">
    <location>
        <begin position="405"/>
        <end position="424"/>
    </location>
</feature>
<feature type="compositionally biased region" description="Basic and acidic residues" evidence="8">
    <location>
        <begin position="515"/>
        <end position="527"/>
    </location>
</feature>
<evidence type="ECO:0000256" key="5">
    <source>
        <dbReference type="ARBA" id="ARBA00022692"/>
    </source>
</evidence>
<keyword evidence="12" id="KW-1185">Reference proteome</keyword>
<name>A0A6P2C0E2_9ACTN</name>
<keyword evidence="7 9" id="KW-0472">Membrane</keyword>
<feature type="transmembrane region" description="Helical" evidence="9">
    <location>
        <begin position="267"/>
        <end position="290"/>
    </location>
</feature>
<dbReference type="InterPro" id="IPR004638">
    <property type="entry name" value="EmrB-like"/>
</dbReference>
<feature type="transmembrane region" description="Helical" evidence="9">
    <location>
        <begin position="356"/>
        <end position="376"/>
    </location>
</feature>
<reference evidence="11 12" key="1">
    <citation type="submission" date="2018-11" db="EMBL/GenBank/DDBJ databases">
        <title>Trebonia kvetii gen.nov., sp.nov., a novel acidophilic actinobacterium, and proposal of the new actinobacterial family Treboniaceae fam. nov.</title>
        <authorList>
            <person name="Rapoport D."/>
            <person name="Sagova-Mareckova M."/>
            <person name="Sedlacek I."/>
            <person name="Provaznik J."/>
            <person name="Kralova S."/>
            <person name="Pavlinic D."/>
            <person name="Benes V."/>
            <person name="Kopecky J."/>
        </authorList>
    </citation>
    <scope>NUCLEOTIDE SEQUENCE [LARGE SCALE GENOMIC DNA]</scope>
    <source>
        <strain evidence="11 12">15Tr583</strain>
    </source>
</reference>
<keyword evidence="5 9" id="KW-0812">Transmembrane</keyword>
<dbReference type="OrthoDB" id="9781469at2"/>
<dbReference type="NCBIfam" id="TIGR00711">
    <property type="entry name" value="efflux_EmrB"/>
    <property type="match status" value="1"/>
</dbReference>
<keyword evidence="4" id="KW-1003">Cell membrane</keyword>
<evidence type="ECO:0000313" key="11">
    <source>
        <dbReference type="EMBL" id="TVZ04824.1"/>
    </source>
</evidence>
<evidence type="ECO:0000256" key="3">
    <source>
        <dbReference type="ARBA" id="ARBA00022448"/>
    </source>
</evidence>
<feature type="transmembrane region" description="Helical" evidence="9">
    <location>
        <begin position="9"/>
        <end position="33"/>
    </location>
</feature>
<sequence>MSTTNRRQWLILCICCMSLLIVGTDVTIVNVALPAIRRELGASVSGLQWSVDAYTLVIGSFLMAAGSTADRFGRRRVFQVGLTLFTLGSLLCSLAPSVTALVIFRCVQALGGSMLNPVALSIVSNTFTERRARARALGVWGAVFGISLALGPVLGGLLVTSLSWRAIFWINIPIGIAAIILTQLFVPESRAATARRFDPWGQLLVIVLLGTLTYGVIQGPGDGWDSPVIVAMFATAVAAAVALVLVESRRRQPLLEVRFFRSVPFSGASLMALLSLGVLAGFLFLNTLYLQDGRGYSALHAGLLTLPMAVMIIVFAPVSGRLVGSRGPRLPLVAAGLLMTLAAVLLLRLGSGTSTGYLLGCYVLFGVAFGLVNAPISNTAISGMPNSQAGVAASVASSSRQTGSALGVAAAGSIIAGASGSGLASASHAAWALFAACGLAVAALGYVSTGRRALATADRVRAMLSDDEPAGPAGDRPIGTDRGGVTDTGRGKVTGTARGRASGTARGRVTGTARGRKERDRDAAIDR</sequence>
<dbReference type="CDD" id="cd17321">
    <property type="entry name" value="MFS_MMR_MDR_like"/>
    <property type="match status" value="1"/>
</dbReference>
<proteinExistence type="inferred from homology"/>
<feature type="transmembrane region" description="Helical" evidence="9">
    <location>
        <begin position="166"/>
        <end position="187"/>
    </location>
</feature>
<dbReference type="Gene3D" id="1.20.1250.20">
    <property type="entry name" value="MFS general substrate transporter like domains"/>
    <property type="match status" value="1"/>
</dbReference>
<dbReference type="AlphaFoldDB" id="A0A6P2C0E2"/>
<evidence type="ECO:0000259" key="10">
    <source>
        <dbReference type="PROSITE" id="PS50850"/>
    </source>
</evidence>
<comment type="similarity">
    <text evidence="2">Belongs to the major facilitator superfamily. EmrB family.</text>
</comment>